<accession>A0ABY4YSR3</accession>
<evidence type="ECO:0000256" key="1">
    <source>
        <dbReference type="SAM" id="MobiDB-lite"/>
    </source>
</evidence>
<dbReference type="EMBL" id="CP099489">
    <property type="protein sequence ID" value="USQ79763.1"/>
    <property type="molecule type" value="Genomic_DNA"/>
</dbReference>
<feature type="compositionally biased region" description="Basic and acidic residues" evidence="1">
    <location>
        <begin position="269"/>
        <end position="279"/>
    </location>
</feature>
<dbReference type="RefSeq" id="WP_252592867.1">
    <property type="nucleotide sequence ID" value="NZ_CP099489.1"/>
</dbReference>
<evidence type="ECO:0000313" key="2">
    <source>
        <dbReference type="EMBL" id="USQ79763.1"/>
    </source>
</evidence>
<feature type="region of interest" description="Disordered" evidence="1">
    <location>
        <begin position="269"/>
        <end position="297"/>
    </location>
</feature>
<dbReference type="Proteomes" id="UP001056455">
    <property type="component" value="Chromosome"/>
</dbReference>
<reference evidence="2" key="1">
    <citation type="submission" date="2022-06" db="EMBL/GenBank/DDBJ databases">
        <title>Ornithinimicrobium HY1793.</title>
        <authorList>
            <person name="Huang Y."/>
        </authorList>
    </citation>
    <scope>NUCLEOTIDE SEQUENCE</scope>
    <source>
        <strain evidence="2">HY1793</strain>
    </source>
</reference>
<feature type="region of interest" description="Disordered" evidence="1">
    <location>
        <begin position="326"/>
        <end position="349"/>
    </location>
</feature>
<organism evidence="2 3">
    <name type="scientific">Ornithinimicrobium faecis</name>
    <dbReference type="NCBI Taxonomy" id="2934158"/>
    <lineage>
        <taxon>Bacteria</taxon>
        <taxon>Bacillati</taxon>
        <taxon>Actinomycetota</taxon>
        <taxon>Actinomycetes</taxon>
        <taxon>Micrococcales</taxon>
        <taxon>Ornithinimicrobiaceae</taxon>
        <taxon>Ornithinimicrobium</taxon>
    </lineage>
</organism>
<proteinExistence type="predicted"/>
<evidence type="ECO:0000313" key="3">
    <source>
        <dbReference type="Proteomes" id="UP001056455"/>
    </source>
</evidence>
<sequence length="349" mass="38295">MNQHILRFLEGPGKGVITVPEAGQLGCSPTVLKKLFRDDTLTRVAIGTYVSTAQLHTPVRDGKQLHDYALAEHQHLLRLDALLRLHGPKVAASHQSAVLAWGLPTAKSSLERIHLVHTKRGRTARRRETHSLHTCELDDVITRHKGRLVVIPALAVIGQAMEVGLVAGVGCMDAAIVAQHTTRSELSEMVEKLRHSPGLGLARRALELTDGLAESPGETRLRLVLIELGFSFRAQHWIRIGESATYYRVDFYLYELGVVLEYDGQGKYGEDRKAADSGKPRPAGSVNQALTDEKAREDDLRLDGFGVGRVTSSTLTAEKVRKIVTTAQRQAQPSAVHRPAEPPPWARAG</sequence>
<evidence type="ECO:0008006" key="4">
    <source>
        <dbReference type="Google" id="ProtNLM"/>
    </source>
</evidence>
<gene>
    <name evidence="2" type="ORF">NF556_19590</name>
</gene>
<dbReference type="Gene3D" id="3.40.960.10">
    <property type="entry name" value="VSR Endonuclease"/>
    <property type="match status" value="1"/>
</dbReference>
<keyword evidence="3" id="KW-1185">Reference proteome</keyword>
<name>A0ABY4YSR3_9MICO</name>
<protein>
    <recommendedName>
        <fullName evidence="4">DUF559 domain-containing protein</fullName>
    </recommendedName>
</protein>